<gene>
    <name evidence="2" type="ORF">KP509_39G027300</name>
</gene>
<feature type="compositionally biased region" description="Polar residues" evidence="1">
    <location>
        <begin position="475"/>
        <end position="489"/>
    </location>
</feature>
<name>A0A8T2PZR9_CERRI</name>
<comment type="caution">
    <text evidence="2">The sequence shown here is derived from an EMBL/GenBank/DDBJ whole genome shotgun (WGS) entry which is preliminary data.</text>
</comment>
<organism evidence="2 3">
    <name type="scientific">Ceratopteris richardii</name>
    <name type="common">Triangle waterfern</name>
    <dbReference type="NCBI Taxonomy" id="49495"/>
    <lineage>
        <taxon>Eukaryota</taxon>
        <taxon>Viridiplantae</taxon>
        <taxon>Streptophyta</taxon>
        <taxon>Embryophyta</taxon>
        <taxon>Tracheophyta</taxon>
        <taxon>Polypodiopsida</taxon>
        <taxon>Polypodiidae</taxon>
        <taxon>Polypodiales</taxon>
        <taxon>Pteridineae</taxon>
        <taxon>Pteridaceae</taxon>
        <taxon>Parkerioideae</taxon>
        <taxon>Ceratopteris</taxon>
    </lineage>
</organism>
<dbReference type="OrthoDB" id="1932439at2759"/>
<dbReference type="EMBL" id="CM035444">
    <property type="protein sequence ID" value="KAH7276935.1"/>
    <property type="molecule type" value="Genomic_DNA"/>
</dbReference>
<reference evidence="2" key="1">
    <citation type="submission" date="2021-08" db="EMBL/GenBank/DDBJ databases">
        <title>WGS assembly of Ceratopteris richardii.</title>
        <authorList>
            <person name="Marchant D.B."/>
            <person name="Chen G."/>
            <person name="Jenkins J."/>
            <person name="Shu S."/>
            <person name="Leebens-Mack J."/>
            <person name="Grimwood J."/>
            <person name="Schmutz J."/>
            <person name="Soltis P."/>
            <person name="Soltis D."/>
            <person name="Chen Z.-H."/>
        </authorList>
    </citation>
    <scope>NUCLEOTIDE SEQUENCE</scope>
    <source>
        <strain evidence="2">Whitten #5841</strain>
        <tissue evidence="2">Leaf</tissue>
    </source>
</reference>
<dbReference type="AlphaFoldDB" id="A0A8T2PZR9"/>
<dbReference type="Proteomes" id="UP000825935">
    <property type="component" value="Chromosome 39"/>
</dbReference>
<feature type="compositionally biased region" description="Polar residues" evidence="1">
    <location>
        <begin position="520"/>
        <end position="529"/>
    </location>
</feature>
<feature type="region of interest" description="Disordered" evidence="1">
    <location>
        <begin position="124"/>
        <end position="154"/>
    </location>
</feature>
<sequence length="542" mass="59223">MEKKEAGNRRVKYDSRTMVHRKAAALAWYKHGRTGNFVSGSGKRKTQNSFSCTFPVAHRERTRLTCPGEAHDYSPDEMTQLMDIGNGIHVPVFQNLCSTLHHHGALVQASRFKAEAITLQSSCSSSSSSSFPSSCSSASTSPPHATPDLNNRQLTKIRTGRSSAHVNLLRHQPQKRCFMPEEEYGDNASSCIQNDGKSSCPWDSASSPYDSFELLRLSNQLSCCLSTVNAKVLGGSPRAVAAAGRLFKAFASPSSREYPAERSYIPRSLHVLPQFTTPSLAKKAVKKRSSLIHPLFYAQCYANASSVPLPTPSDTRKSHGTEDRPTRRSVRSGFRSMFNNLLKALHAKDDPAHYKPKRLNLSEELEKLPMLSDTVDLFPETMPPPEGIANGLTPTFRFSSSATAGEATNRRTTWESPSIAFSSPPAASMAPNRPSTSSSLTSMFVFPSYSTGAIATDRPSTSSSPSPISLFASSTATLPSDRSSTTFGSHMTPKLASKRLSGSVPAHRHHHHNFQKEGFRTTSIRPTKSVTKHTETPRPVAH</sequence>
<feature type="region of interest" description="Disordered" evidence="1">
    <location>
        <begin position="473"/>
        <end position="542"/>
    </location>
</feature>
<protein>
    <submittedName>
        <fullName evidence="2">Uncharacterized protein</fullName>
    </submittedName>
</protein>
<feature type="compositionally biased region" description="Basic and acidic residues" evidence="1">
    <location>
        <begin position="314"/>
        <end position="326"/>
    </location>
</feature>
<feature type="region of interest" description="Disordered" evidence="1">
    <location>
        <begin position="308"/>
        <end position="331"/>
    </location>
</feature>
<evidence type="ECO:0000313" key="3">
    <source>
        <dbReference type="Proteomes" id="UP000825935"/>
    </source>
</evidence>
<feature type="compositionally biased region" description="Low complexity" evidence="1">
    <location>
        <begin position="416"/>
        <end position="435"/>
    </location>
</feature>
<feature type="region of interest" description="Disordered" evidence="1">
    <location>
        <begin position="402"/>
        <end position="435"/>
    </location>
</feature>
<proteinExistence type="predicted"/>
<evidence type="ECO:0000256" key="1">
    <source>
        <dbReference type="SAM" id="MobiDB-lite"/>
    </source>
</evidence>
<evidence type="ECO:0000313" key="2">
    <source>
        <dbReference type="EMBL" id="KAH7276935.1"/>
    </source>
</evidence>
<feature type="compositionally biased region" description="Low complexity" evidence="1">
    <location>
        <begin position="124"/>
        <end position="143"/>
    </location>
</feature>
<accession>A0A8T2PZR9</accession>
<keyword evidence="3" id="KW-1185">Reference proteome</keyword>